<dbReference type="EMBL" id="VUNS01000002">
    <property type="protein sequence ID" value="MST95978.1"/>
    <property type="molecule type" value="Genomic_DNA"/>
</dbReference>
<evidence type="ECO:0000259" key="1">
    <source>
        <dbReference type="Pfam" id="PF06283"/>
    </source>
</evidence>
<dbReference type="InterPro" id="IPR029062">
    <property type="entry name" value="Class_I_gatase-like"/>
</dbReference>
<feature type="domain" description="ThuA-like" evidence="1">
    <location>
        <begin position="98"/>
        <end position="273"/>
    </location>
</feature>
<sequence length="285" mass="32512">MRVREGNQAEIPRRVTGVSAAFARFRFPVWAETRFSWFLPAGNWKMRGTGAKIREWSRCLILTGETMILFAADDHFNTSPGRNTYEEIAGDYPQMKFVENDWSCFTACDLAKECDLLILNMIADTCGLPIPDGKAAGAVKKYCEAGRPMLLLHGASSAFWPYDWFRESSGFRWVRGNDPDGFEASFHPHEPYKVVPAKCRHRLVKKLVPMDFPQDEIYTGLEQTRPFTILMNTTISMGTFPQCTESFTRWGGRVVNFLPGHLPCVTRHPDFVRNVKTLIDDLLED</sequence>
<organism evidence="2 3">
    <name type="scientific">Victivallis lenta</name>
    <dbReference type="NCBI Taxonomy" id="2606640"/>
    <lineage>
        <taxon>Bacteria</taxon>
        <taxon>Pseudomonadati</taxon>
        <taxon>Lentisphaerota</taxon>
        <taxon>Lentisphaeria</taxon>
        <taxon>Victivallales</taxon>
        <taxon>Victivallaceae</taxon>
        <taxon>Victivallis</taxon>
    </lineage>
</organism>
<dbReference type="Pfam" id="PF06283">
    <property type="entry name" value="ThuA"/>
    <property type="match status" value="1"/>
</dbReference>
<dbReference type="InterPro" id="IPR029010">
    <property type="entry name" value="ThuA-like"/>
</dbReference>
<dbReference type="Proteomes" id="UP000435649">
    <property type="component" value="Unassembled WGS sequence"/>
</dbReference>
<keyword evidence="3" id="KW-1185">Reference proteome</keyword>
<evidence type="ECO:0000313" key="2">
    <source>
        <dbReference type="EMBL" id="MST95978.1"/>
    </source>
</evidence>
<reference evidence="2 3" key="1">
    <citation type="submission" date="2019-08" db="EMBL/GenBank/DDBJ databases">
        <title>In-depth cultivation of the pig gut microbiome towards novel bacterial diversity and tailored functional studies.</title>
        <authorList>
            <person name="Wylensek D."/>
            <person name="Hitch T.C.A."/>
            <person name="Clavel T."/>
        </authorList>
    </citation>
    <scope>NUCLEOTIDE SEQUENCE [LARGE SCALE GENOMIC DNA]</scope>
    <source>
        <strain evidence="2 3">BBE-744-WT-12</strain>
    </source>
</reference>
<accession>A0A844G065</accession>
<proteinExistence type="predicted"/>
<comment type="caution">
    <text evidence="2">The sequence shown here is derived from an EMBL/GenBank/DDBJ whole genome shotgun (WGS) entry which is preliminary data.</text>
</comment>
<protein>
    <submittedName>
        <fullName evidence="2">ThuA domain-containing protein</fullName>
    </submittedName>
</protein>
<dbReference type="AlphaFoldDB" id="A0A844G065"/>
<dbReference type="Gene3D" id="3.40.50.880">
    <property type="match status" value="1"/>
</dbReference>
<gene>
    <name evidence="2" type="ORF">FYJ85_02830</name>
</gene>
<evidence type="ECO:0000313" key="3">
    <source>
        <dbReference type="Proteomes" id="UP000435649"/>
    </source>
</evidence>
<name>A0A844G065_9BACT</name>
<dbReference type="SUPFAM" id="SSF52317">
    <property type="entry name" value="Class I glutamine amidotransferase-like"/>
    <property type="match status" value="1"/>
</dbReference>